<proteinExistence type="predicted"/>
<name>A0A0F9P5M0_9ZZZZ</name>
<comment type="caution">
    <text evidence="1">The sequence shown here is derived from an EMBL/GenBank/DDBJ whole genome shotgun (WGS) entry which is preliminary data.</text>
</comment>
<dbReference type="EMBL" id="LAZR01002808">
    <property type="protein sequence ID" value="KKN25344.1"/>
    <property type="molecule type" value="Genomic_DNA"/>
</dbReference>
<protein>
    <submittedName>
        <fullName evidence="1">Uncharacterized protein</fullName>
    </submittedName>
</protein>
<gene>
    <name evidence="1" type="ORF">LCGC14_0885510</name>
</gene>
<accession>A0A0F9P5M0</accession>
<dbReference type="AlphaFoldDB" id="A0A0F9P5M0"/>
<organism evidence="1">
    <name type="scientific">marine sediment metagenome</name>
    <dbReference type="NCBI Taxonomy" id="412755"/>
    <lineage>
        <taxon>unclassified sequences</taxon>
        <taxon>metagenomes</taxon>
        <taxon>ecological metagenomes</taxon>
    </lineage>
</organism>
<sequence length="135" mass="15886">MSPDLTAKVLKQKYGKLRLLSQEKSFRLPCKWIRPLNDFYVGCWNKKKVDSILSLHSKGVGVLQINDRKFCRGADEDMPDCWEGLQQDCIDKCTHYCKNISKYNHLKGFCGEQCHSFELYKREIKFARTKVIKFE</sequence>
<evidence type="ECO:0000313" key="1">
    <source>
        <dbReference type="EMBL" id="KKN25344.1"/>
    </source>
</evidence>
<reference evidence="1" key="1">
    <citation type="journal article" date="2015" name="Nature">
        <title>Complex archaea that bridge the gap between prokaryotes and eukaryotes.</title>
        <authorList>
            <person name="Spang A."/>
            <person name="Saw J.H."/>
            <person name="Jorgensen S.L."/>
            <person name="Zaremba-Niedzwiedzka K."/>
            <person name="Martijn J."/>
            <person name="Lind A.E."/>
            <person name="van Eijk R."/>
            <person name="Schleper C."/>
            <person name="Guy L."/>
            <person name="Ettema T.J."/>
        </authorList>
    </citation>
    <scope>NUCLEOTIDE SEQUENCE</scope>
</reference>